<dbReference type="InterPro" id="IPR051201">
    <property type="entry name" value="Chloro_Bact_Ser_Proteases"/>
</dbReference>
<protein>
    <submittedName>
        <fullName evidence="7">Trypsin-like peptidase domain-containing protein</fullName>
    </submittedName>
</protein>
<dbReference type="Proteomes" id="UP001164965">
    <property type="component" value="Chromosome"/>
</dbReference>
<dbReference type="RefSeq" id="WP_265383625.1">
    <property type="nucleotide sequence ID" value="NZ_CP110615.1"/>
</dbReference>
<dbReference type="InterPro" id="IPR009003">
    <property type="entry name" value="Peptidase_S1_PA"/>
</dbReference>
<name>A0ABY6P2F9_9NOCA</name>
<evidence type="ECO:0000313" key="8">
    <source>
        <dbReference type="Proteomes" id="UP001164965"/>
    </source>
</evidence>
<dbReference type="InterPro" id="IPR036034">
    <property type="entry name" value="PDZ_sf"/>
</dbReference>
<dbReference type="PROSITE" id="PS50106">
    <property type="entry name" value="PDZ"/>
    <property type="match status" value="1"/>
</dbReference>
<dbReference type="PANTHER" id="PTHR43343:SF3">
    <property type="entry name" value="PROTEASE DO-LIKE 8, CHLOROPLASTIC"/>
    <property type="match status" value="1"/>
</dbReference>
<evidence type="ECO:0000256" key="2">
    <source>
        <dbReference type="ARBA" id="ARBA00022670"/>
    </source>
</evidence>
<feature type="region of interest" description="Disordered" evidence="4">
    <location>
        <begin position="1"/>
        <end position="97"/>
    </location>
</feature>
<dbReference type="SUPFAM" id="SSF50494">
    <property type="entry name" value="Trypsin-like serine proteases"/>
    <property type="match status" value="1"/>
</dbReference>
<sequence length="462" mass="44862">MSNGNEQGPGSHDDDRDEVNRTPGHDTDPATGPITPQPHPEGSSTAGSAGGRSAPPAYYPPSSPTGGHPDPVSPYSTTHPYDPYAGTPVQPQRSRTGGRARLAAAAVALVVVAGGVGGGVATLLEHPTPTVATSSPSGAATASQPIAQAPNGSVETVAAKVLPSVVQIRVSVGGSGDVGSGVVLSTDGNILTNNHVVAGAAGAPTGAITVAFQDGTTATATIVGRDPSADLAVIKVDKTGLTPIAIGSSSALAVGQDVVAVGSPLGLSGTVTTGIVSALNRPVSASGQSTATTQASVIDAIQTDAAINPGNSGGALVNMNGELIGINSAIASLGQSQSGAQSGSIGLGFAIPVDHAQRIAQELISTGHATQSVLGVSTSTPPGTRGAQVANVVAGSPAASAGLTTGDVITKVDTQLIDTSDALAAAVRSHNPGDTITLTITDQGGTSRTTTATLGSQTITTS</sequence>
<keyword evidence="8" id="KW-1185">Reference proteome</keyword>
<reference evidence="7" key="1">
    <citation type="submission" date="2022-10" db="EMBL/GenBank/DDBJ databases">
        <title>Rhodococcus sp.75.</title>
        <authorList>
            <person name="Sun M."/>
        </authorList>
    </citation>
    <scope>NUCLEOTIDE SEQUENCE</scope>
    <source>
        <strain evidence="7">75</strain>
    </source>
</reference>
<dbReference type="Pfam" id="PF13180">
    <property type="entry name" value="PDZ_2"/>
    <property type="match status" value="1"/>
</dbReference>
<dbReference type="SMART" id="SM00228">
    <property type="entry name" value="PDZ"/>
    <property type="match status" value="1"/>
</dbReference>
<evidence type="ECO:0000313" key="7">
    <source>
        <dbReference type="EMBL" id="UZJ25521.1"/>
    </source>
</evidence>
<dbReference type="InterPro" id="IPR001478">
    <property type="entry name" value="PDZ"/>
</dbReference>
<evidence type="ECO:0000256" key="5">
    <source>
        <dbReference type="SAM" id="Phobius"/>
    </source>
</evidence>
<accession>A0ABY6P2F9</accession>
<dbReference type="Gene3D" id="2.30.42.10">
    <property type="match status" value="1"/>
</dbReference>
<dbReference type="EMBL" id="CP110615">
    <property type="protein sequence ID" value="UZJ25521.1"/>
    <property type="molecule type" value="Genomic_DNA"/>
</dbReference>
<keyword evidence="3" id="KW-0378">Hydrolase</keyword>
<comment type="similarity">
    <text evidence="1">Belongs to the peptidase S1C family.</text>
</comment>
<keyword evidence="2" id="KW-0645">Protease</keyword>
<feature type="compositionally biased region" description="Basic and acidic residues" evidence="4">
    <location>
        <begin position="11"/>
        <end position="28"/>
    </location>
</feature>
<feature type="transmembrane region" description="Helical" evidence="5">
    <location>
        <begin position="102"/>
        <end position="124"/>
    </location>
</feature>
<dbReference type="InterPro" id="IPR043504">
    <property type="entry name" value="Peptidase_S1_PA_chymotrypsin"/>
</dbReference>
<dbReference type="InterPro" id="IPR001940">
    <property type="entry name" value="Peptidase_S1C"/>
</dbReference>
<gene>
    <name evidence="7" type="ORF">RHODO2019_03365</name>
</gene>
<keyword evidence="5" id="KW-1133">Transmembrane helix</keyword>
<proteinExistence type="inferred from homology"/>
<evidence type="ECO:0000256" key="3">
    <source>
        <dbReference type="ARBA" id="ARBA00022801"/>
    </source>
</evidence>
<dbReference type="Pfam" id="PF13365">
    <property type="entry name" value="Trypsin_2"/>
    <property type="match status" value="1"/>
</dbReference>
<keyword evidence="5" id="KW-0472">Membrane</keyword>
<feature type="compositionally biased region" description="Low complexity" evidence="4">
    <location>
        <begin position="42"/>
        <end position="56"/>
    </location>
</feature>
<keyword evidence="5" id="KW-0812">Transmembrane</keyword>
<organism evidence="7 8">
    <name type="scientific">Rhodococcus antarcticus</name>
    <dbReference type="NCBI Taxonomy" id="2987751"/>
    <lineage>
        <taxon>Bacteria</taxon>
        <taxon>Bacillati</taxon>
        <taxon>Actinomycetota</taxon>
        <taxon>Actinomycetes</taxon>
        <taxon>Mycobacteriales</taxon>
        <taxon>Nocardiaceae</taxon>
        <taxon>Rhodococcus</taxon>
    </lineage>
</organism>
<dbReference type="PRINTS" id="PR00834">
    <property type="entry name" value="PROTEASES2C"/>
</dbReference>
<evidence type="ECO:0000256" key="4">
    <source>
        <dbReference type="SAM" id="MobiDB-lite"/>
    </source>
</evidence>
<dbReference type="Gene3D" id="2.40.10.10">
    <property type="entry name" value="Trypsin-like serine proteases"/>
    <property type="match status" value="2"/>
</dbReference>
<evidence type="ECO:0000256" key="1">
    <source>
        <dbReference type="ARBA" id="ARBA00010541"/>
    </source>
</evidence>
<dbReference type="PANTHER" id="PTHR43343">
    <property type="entry name" value="PEPTIDASE S12"/>
    <property type="match status" value="1"/>
</dbReference>
<dbReference type="SUPFAM" id="SSF50156">
    <property type="entry name" value="PDZ domain-like"/>
    <property type="match status" value="1"/>
</dbReference>
<evidence type="ECO:0000259" key="6">
    <source>
        <dbReference type="PROSITE" id="PS50106"/>
    </source>
</evidence>
<feature type="domain" description="PDZ" evidence="6">
    <location>
        <begin position="363"/>
        <end position="444"/>
    </location>
</feature>